<dbReference type="Proteomes" id="UP000619238">
    <property type="component" value="Unassembled WGS sequence"/>
</dbReference>
<accession>A0ABR7Q3P8</accession>
<name>A0ABR7Q3P8_9FLAO</name>
<sequence>MNTIKYIFLFIFVFQLNAQKSDFSTITFEKADRIALEYKNEKLTNLPELAYKLTSDLTTDVERFRAIFKWVCSNVANDYYLYSKNMRKRQRYKNDSVRLKDWNDEFKKVIFQKLRRNNRTICTGYAYLIKELANLANIDCEIVHGFAKTSTINIETLDVPNHSWNAVKLSGKWYLCDPTWASGIPDPESAQFEFQFNDGFFLSDPNIFAVNHFPVDEKWSLLNDDQPSFNTFLDAPIIYNKAYTYFSNHNAPKKLHTDIRKNEHVIFKLQLLKSVKKEDVNLLIDTTFTSKKIHPESISIKDQSLTIDYTFDTTGYYDVHLYVKDDLISTYTVEVNK</sequence>
<dbReference type="Pfam" id="PF01841">
    <property type="entry name" value="Transglut_core"/>
    <property type="match status" value="1"/>
</dbReference>
<reference evidence="2 3" key="1">
    <citation type="submission" date="2020-07" db="EMBL/GenBank/DDBJ databases">
        <title>Description of Kordia aestuariivivens sp. nov., isolated from a tidal flat.</title>
        <authorList>
            <person name="Park S."/>
            <person name="Yoon J.-H."/>
        </authorList>
    </citation>
    <scope>NUCLEOTIDE SEQUENCE [LARGE SCALE GENOMIC DNA]</scope>
    <source>
        <strain evidence="2 3">YSTF-M3</strain>
    </source>
</reference>
<evidence type="ECO:0000313" key="2">
    <source>
        <dbReference type="EMBL" id="MBC8753167.1"/>
    </source>
</evidence>
<evidence type="ECO:0000259" key="1">
    <source>
        <dbReference type="SMART" id="SM00460"/>
    </source>
</evidence>
<evidence type="ECO:0000313" key="3">
    <source>
        <dbReference type="Proteomes" id="UP000619238"/>
    </source>
</evidence>
<proteinExistence type="predicted"/>
<dbReference type="InterPro" id="IPR002931">
    <property type="entry name" value="Transglutaminase-like"/>
</dbReference>
<comment type="caution">
    <text evidence="2">The sequence shown here is derived from an EMBL/GenBank/DDBJ whole genome shotgun (WGS) entry which is preliminary data.</text>
</comment>
<dbReference type="InterPro" id="IPR052557">
    <property type="entry name" value="CAP/Cytokinesis_protein"/>
</dbReference>
<organism evidence="2 3">
    <name type="scientific">Kordia aestuariivivens</name>
    <dbReference type="NCBI Taxonomy" id="2759037"/>
    <lineage>
        <taxon>Bacteria</taxon>
        <taxon>Pseudomonadati</taxon>
        <taxon>Bacteroidota</taxon>
        <taxon>Flavobacteriia</taxon>
        <taxon>Flavobacteriales</taxon>
        <taxon>Flavobacteriaceae</taxon>
        <taxon>Kordia</taxon>
    </lineage>
</organism>
<dbReference type="InterPro" id="IPR038765">
    <property type="entry name" value="Papain-like_cys_pep_sf"/>
</dbReference>
<dbReference type="Gene3D" id="3.10.620.30">
    <property type="match status" value="1"/>
</dbReference>
<feature type="domain" description="Transglutaminase-like" evidence="1">
    <location>
        <begin position="114"/>
        <end position="180"/>
    </location>
</feature>
<dbReference type="PANTHER" id="PTHR46333:SF2">
    <property type="entry name" value="CYTOKINESIS PROTEIN 3"/>
    <property type="match status" value="1"/>
</dbReference>
<dbReference type="EMBL" id="JACGWS010000001">
    <property type="protein sequence ID" value="MBC8753167.1"/>
    <property type="molecule type" value="Genomic_DNA"/>
</dbReference>
<dbReference type="SMART" id="SM00460">
    <property type="entry name" value="TGc"/>
    <property type="match status" value="1"/>
</dbReference>
<dbReference type="RefSeq" id="WP_187560212.1">
    <property type="nucleotide sequence ID" value="NZ_JACGWS010000001.1"/>
</dbReference>
<dbReference type="PANTHER" id="PTHR46333">
    <property type="entry name" value="CYTOKINESIS PROTEIN 3"/>
    <property type="match status" value="1"/>
</dbReference>
<keyword evidence="3" id="KW-1185">Reference proteome</keyword>
<protein>
    <recommendedName>
        <fullName evidence="1">Transglutaminase-like domain-containing protein</fullName>
    </recommendedName>
</protein>
<gene>
    <name evidence="2" type="ORF">H2O64_00695</name>
</gene>
<dbReference type="SUPFAM" id="SSF54001">
    <property type="entry name" value="Cysteine proteinases"/>
    <property type="match status" value="1"/>
</dbReference>